<evidence type="ECO:0000313" key="3">
    <source>
        <dbReference type="EMBL" id="CUS52228.1"/>
    </source>
</evidence>
<name>A0A160TQX2_9ZZZZ</name>
<gene>
    <name evidence="3" type="ORF">MGWOODY_XGa1259</name>
</gene>
<dbReference type="AlphaFoldDB" id="A0A160TQX2"/>
<dbReference type="GO" id="GO:0016020">
    <property type="term" value="C:membrane"/>
    <property type="evidence" value="ECO:0007669"/>
    <property type="project" value="InterPro"/>
</dbReference>
<feature type="transmembrane region" description="Helical" evidence="1">
    <location>
        <begin position="153"/>
        <end position="173"/>
    </location>
</feature>
<dbReference type="EMBL" id="CZRL01000078">
    <property type="protein sequence ID" value="CUS52228.1"/>
    <property type="molecule type" value="Genomic_DNA"/>
</dbReference>
<keyword evidence="1" id="KW-0812">Transmembrane</keyword>
<organism evidence="3">
    <name type="scientific">hydrothermal vent metagenome</name>
    <dbReference type="NCBI Taxonomy" id="652676"/>
    <lineage>
        <taxon>unclassified sequences</taxon>
        <taxon>metagenomes</taxon>
        <taxon>ecological metagenomes</taxon>
    </lineage>
</organism>
<feature type="transmembrane region" description="Helical" evidence="1">
    <location>
        <begin position="275"/>
        <end position="291"/>
    </location>
</feature>
<feature type="transmembrane region" description="Helical" evidence="1">
    <location>
        <begin position="220"/>
        <end position="239"/>
    </location>
</feature>
<feature type="transmembrane region" description="Helical" evidence="1">
    <location>
        <begin position="245"/>
        <end position="266"/>
    </location>
</feature>
<feature type="domain" description="EamA" evidence="2">
    <location>
        <begin position="154"/>
        <end position="290"/>
    </location>
</feature>
<feature type="transmembrane region" description="Helical" evidence="1">
    <location>
        <begin position="179"/>
        <end position="199"/>
    </location>
</feature>
<evidence type="ECO:0000256" key="1">
    <source>
        <dbReference type="SAM" id="Phobius"/>
    </source>
</evidence>
<feature type="domain" description="EamA" evidence="2">
    <location>
        <begin position="11"/>
        <end position="142"/>
    </location>
</feature>
<dbReference type="SUPFAM" id="SSF103481">
    <property type="entry name" value="Multidrug resistance efflux transporter EmrE"/>
    <property type="match status" value="2"/>
</dbReference>
<feature type="transmembrane region" description="Helical" evidence="1">
    <location>
        <begin position="123"/>
        <end position="141"/>
    </location>
</feature>
<reference evidence="3" key="1">
    <citation type="submission" date="2015-10" db="EMBL/GenBank/DDBJ databases">
        <authorList>
            <person name="Gilbert D.G."/>
        </authorList>
    </citation>
    <scope>NUCLEOTIDE SEQUENCE</scope>
</reference>
<keyword evidence="1" id="KW-1133">Transmembrane helix</keyword>
<dbReference type="InterPro" id="IPR037185">
    <property type="entry name" value="EmrE-like"/>
</dbReference>
<keyword evidence="1" id="KW-0472">Membrane</keyword>
<dbReference type="Pfam" id="PF00892">
    <property type="entry name" value="EamA"/>
    <property type="match status" value="2"/>
</dbReference>
<proteinExistence type="predicted"/>
<sequence length="293" mass="31496">MISNFEPLLPVVLALLAAVLFAFGNQCSRVAMRYTDSQTATLFQIGVSTALYWLISPFYLEISFWSSPVLPLLAAIGLMRPLISANLGMAGTRILGPTISSTLASTAPLFGVALGVVLLAETLSWEIALGTAGIVFAVAILSWRRASSRTWPLIALLLPVGAAMIRSLAHALAKIGLEVLPSPFFVALVAYTVSFPIALANDIRIRRNKPRRLSIASLKWLVITGLIYAVSVLVMNTALMSGRLIVVSPIVACSPLFTLLLGRFVFREKSLNRKVTIAVLLVVPSVILIGLRS</sequence>
<feature type="transmembrane region" description="Helical" evidence="1">
    <location>
        <begin position="62"/>
        <end position="82"/>
    </location>
</feature>
<dbReference type="InterPro" id="IPR000620">
    <property type="entry name" value="EamA_dom"/>
</dbReference>
<feature type="transmembrane region" description="Helical" evidence="1">
    <location>
        <begin position="94"/>
        <end position="117"/>
    </location>
</feature>
<evidence type="ECO:0000259" key="2">
    <source>
        <dbReference type="Pfam" id="PF00892"/>
    </source>
</evidence>
<protein>
    <recommendedName>
        <fullName evidence="2">EamA domain-containing protein</fullName>
    </recommendedName>
</protein>
<accession>A0A160TQX2</accession>